<accession>A0A1M6TNC1</accession>
<evidence type="ECO:0000313" key="2">
    <source>
        <dbReference type="Proteomes" id="UP000183997"/>
    </source>
</evidence>
<protein>
    <submittedName>
        <fullName evidence="1">Uncharacterized protein</fullName>
    </submittedName>
</protein>
<proteinExistence type="predicted"/>
<keyword evidence="2" id="KW-1185">Reference proteome</keyword>
<name>A0A1M6TNC1_9FIRM</name>
<reference evidence="2" key="1">
    <citation type="submission" date="2016-11" db="EMBL/GenBank/DDBJ databases">
        <authorList>
            <person name="Varghese N."/>
            <person name="Submissions S."/>
        </authorList>
    </citation>
    <scope>NUCLEOTIDE SEQUENCE [LARGE SCALE GENOMIC DNA]</scope>
    <source>
        <strain evidence="2">DSM 10349</strain>
    </source>
</reference>
<organism evidence="1 2">
    <name type="scientific">Desulforamulus aeronauticus DSM 10349</name>
    <dbReference type="NCBI Taxonomy" id="1121421"/>
    <lineage>
        <taxon>Bacteria</taxon>
        <taxon>Bacillati</taxon>
        <taxon>Bacillota</taxon>
        <taxon>Clostridia</taxon>
        <taxon>Eubacteriales</taxon>
        <taxon>Peptococcaceae</taxon>
        <taxon>Desulforamulus</taxon>
    </lineage>
</organism>
<dbReference type="AlphaFoldDB" id="A0A1M6TNC1"/>
<evidence type="ECO:0000313" key="1">
    <source>
        <dbReference type="EMBL" id="SHK58447.1"/>
    </source>
</evidence>
<dbReference type="Proteomes" id="UP000183997">
    <property type="component" value="Unassembled WGS sequence"/>
</dbReference>
<dbReference type="EMBL" id="FRAR01000017">
    <property type="protein sequence ID" value="SHK58447.1"/>
    <property type="molecule type" value="Genomic_DNA"/>
</dbReference>
<gene>
    <name evidence="1" type="ORF">SAMN02745123_02393</name>
</gene>
<sequence>MQEDCLSCRIFIDCLPNENSRDRQILEELFKEVLNHHPAK</sequence>